<keyword evidence="3" id="KW-1185">Reference proteome</keyword>
<evidence type="ECO:0000313" key="2">
    <source>
        <dbReference type="EMBL" id="MTB70465.1"/>
    </source>
</evidence>
<dbReference type="PANTHER" id="PTHR43364:SF1">
    <property type="entry name" value="OXIDOREDUCTASE YDHF"/>
    <property type="match status" value="1"/>
</dbReference>
<dbReference type="AlphaFoldDB" id="A0A6I3IFB7"/>
<reference evidence="2 3" key="1">
    <citation type="submission" date="2019-11" db="EMBL/GenBank/DDBJ databases">
        <title>Whole genome sequencing identifies a novel species of the genus Arsenicicoccus isolated from human blood.</title>
        <authorList>
            <person name="Jeong J.H."/>
            <person name="Kweon O.J."/>
            <person name="Kim H.R."/>
            <person name="Kim T.-H."/>
            <person name="Ha S.-M."/>
            <person name="Lee M.-K."/>
        </authorList>
    </citation>
    <scope>NUCLEOTIDE SEQUENCE [LARGE SCALE GENOMIC DNA]</scope>
    <source>
        <strain evidence="2 3">MKL-02</strain>
    </source>
</reference>
<dbReference type="Proteomes" id="UP000431092">
    <property type="component" value="Unassembled WGS sequence"/>
</dbReference>
<name>A0A6I3IFB7_9MICO</name>
<dbReference type="PANTHER" id="PTHR43364">
    <property type="entry name" value="NADH-SPECIFIC METHYLGLYOXAL REDUCTASE-RELATED"/>
    <property type="match status" value="1"/>
</dbReference>
<dbReference type="SUPFAM" id="SSF51430">
    <property type="entry name" value="NAD(P)-linked oxidoreductase"/>
    <property type="match status" value="1"/>
</dbReference>
<comment type="caution">
    <text evidence="2">The sequence shown here is derived from an EMBL/GenBank/DDBJ whole genome shotgun (WGS) entry which is preliminary data.</text>
</comment>
<dbReference type="InterPro" id="IPR023210">
    <property type="entry name" value="NADP_OxRdtase_dom"/>
</dbReference>
<dbReference type="Pfam" id="PF00248">
    <property type="entry name" value="Aldo_ket_red"/>
    <property type="match status" value="1"/>
</dbReference>
<dbReference type="GO" id="GO:0005829">
    <property type="term" value="C:cytosol"/>
    <property type="evidence" value="ECO:0007669"/>
    <property type="project" value="TreeGrafter"/>
</dbReference>
<evidence type="ECO:0000313" key="3">
    <source>
        <dbReference type="Proteomes" id="UP000431092"/>
    </source>
</evidence>
<dbReference type="RefSeq" id="WP_154591842.1">
    <property type="nucleotide sequence ID" value="NZ_WLVL01000002.1"/>
</dbReference>
<sequence length="313" mass="33707">MSELVYGCMGLGGDWDGEEVTVDAVDAAERAVLAALDAGMTTFDHADIYRRGKAERAFGLVLQRHPGLRDRIRIQTKVGITLPTDDVVGHYDLSGEAIRGRARACLERLGVDHVDTLLLHRPDPLMEPQDAADALQELVGEGLVGAVGVSNFSAAQMRSLQRHLDLPLAVNQLELSLHHRGFVEEGICVNTAASTSAPFPEGTLEHCREQGVQVQAWGSLAQGRYSGRLPDDAEGADRRTARLVARLAEELGATREEVVLGWLMKHPARIAPVVGSTDPDRILACAGAQRVAASMSREQWYALLTSARGAGVP</sequence>
<feature type="domain" description="NADP-dependent oxidoreductase" evidence="1">
    <location>
        <begin position="3"/>
        <end position="289"/>
    </location>
</feature>
<gene>
    <name evidence="2" type="ORF">GGG17_00410</name>
</gene>
<proteinExistence type="predicted"/>
<organism evidence="2 3">
    <name type="scientific">Arsenicicoccus cauae</name>
    <dbReference type="NCBI Taxonomy" id="2663847"/>
    <lineage>
        <taxon>Bacteria</taxon>
        <taxon>Bacillati</taxon>
        <taxon>Actinomycetota</taxon>
        <taxon>Actinomycetes</taxon>
        <taxon>Micrococcales</taxon>
        <taxon>Intrasporangiaceae</taxon>
        <taxon>Arsenicicoccus</taxon>
    </lineage>
</organism>
<dbReference type="EMBL" id="WLVL01000002">
    <property type="protein sequence ID" value="MTB70465.1"/>
    <property type="molecule type" value="Genomic_DNA"/>
</dbReference>
<protein>
    <submittedName>
        <fullName evidence="2">Aldo/keto reductase</fullName>
    </submittedName>
</protein>
<accession>A0A6I3IFB7</accession>
<dbReference type="InterPro" id="IPR036812">
    <property type="entry name" value="NAD(P)_OxRdtase_dom_sf"/>
</dbReference>
<evidence type="ECO:0000259" key="1">
    <source>
        <dbReference type="Pfam" id="PF00248"/>
    </source>
</evidence>
<dbReference type="Gene3D" id="3.20.20.100">
    <property type="entry name" value="NADP-dependent oxidoreductase domain"/>
    <property type="match status" value="1"/>
</dbReference>
<dbReference type="InterPro" id="IPR050523">
    <property type="entry name" value="AKR_Detox_Biosynth"/>
</dbReference>